<sequence length="359" mass="40012">MGTTHSVYMANDSRQDIYLMVSLNPDWAIVDVIADVILLFNGVEEIKAACTTLDLPAALKTLKDLYDFLKIASMVVGGMFATGSRQADALLSFIEAFKKTSHKLEYNESVEIHSDNFLNYLNADGIAALAGAETVSVIAMSGDSKQLAFWNTNSDASWIATDVRRIVRSKYGTIWTQNPSAGEIIWPNVSRPFPWGDKSDRITAGNAYIVSIKDTNKVLMPVGPRVLVEPFDPKYQEQYWKCTSDTDSNVGLLNSGTHSFMGKKDIDGGWYMACVASKQRGWECLTLLPQTKEVYVENPTRARGDIIDDSFHYTVLLGYKLCVKMDDRTCPTVLRLSSFYGDRMEVVDESDTLIQLRAV</sequence>
<evidence type="ECO:0000313" key="1">
    <source>
        <dbReference type="EMBL" id="KAK6509234.1"/>
    </source>
</evidence>
<protein>
    <submittedName>
        <fullName evidence="1">Uncharacterized protein</fullName>
    </submittedName>
</protein>
<proteinExistence type="predicted"/>
<organism evidence="1 2">
    <name type="scientific">Arthrobotrys musiformis</name>
    <dbReference type="NCBI Taxonomy" id="47236"/>
    <lineage>
        <taxon>Eukaryota</taxon>
        <taxon>Fungi</taxon>
        <taxon>Dikarya</taxon>
        <taxon>Ascomycota</taxon>
        <taxon>Pezizomycotina</taxon>
        <taxon>Orbiliomycetes</taxon>
        <taxon>Orbiliales</taxon>
        <taxon>Orbiliaceae</taxon>
        <taxon>Arthrobotrys</taxon>
    </lineage>
</organism>
<dbReference type="AlphaFoldDB" id="A0AAV9WJH3"/>
<keyword evidence="2" id="KW-1185">Reference proteome</keyword>
<accession>A0AAV9WJH3</accession>
<gene>
    <name evidence="1" type="ORF">TWF481_003992</name>
</gene>
<name>A0AAV9WJH3_9PEZI</name>
<evidence type="ECO:0000313" key="2">
    <source>
        <dbReference type="Proteomes" id="UP001370758"/>
    </source>
</evidence>
<reference evidence="1 2" key="1">
    <citation type="submission" date="2023-08" db="EMBL/GenBank/DDBJ databases">
        <authorList>
            <person name="Palmer J.M."/>
        </authorList>
    </citation>
    <scope>NUCLEOTIDE SEQUENCE [LARGE SCALE GENOMIC DNA]</scope>
    <source>
        <strain evidence="1 2">TWF481</strain>
    </source>
</reference>
<comment type="caution">
    <text evidence="1">The sequence shown here is derived from an EMBL/GenBank/DDBJ whole genome shotgun (WGS) entry which is preliminary data.</text>
</comment>
<dbReference type="Proteomes" id="UP001370758">
    <property type="component" value="Unassembled WGS sequence"/>
</dbReference>
<dbReference type="EMBL" id="JAVHJL010000002">
    <property type="protein sequence ID" value="KAK6509234.1"/>
    <property type="molecule type" value="Genomic_DNA"/>
</dbReference>